<keyword evidence="14" id="KW-0256">Endoplasmic reticulum</keyword>
<dbReference type="Proteomes" id="UP000027730">
    <property type="component" value="Unassembled WGS sequence"/>
</dbReference>
<name>A0A074WKV2_9PEZI</name>
<feature type="transmembrane region" description="Helical" evidence="14">
    <location>
        <begin position="158"/>
        <end position="177"/>
    </location>
</feature>
<evidence type="ECO:0000256" key="13">
    <source>
        <dbReference type="ARBA" id="ARBA00036671"/>
    </source>
</evidence>
<organism evidence="15 16">
    <name type="scientific">Aureobasidium namibiae CBS 147.97</name>
    <dbReference type="NCBI Taxonomy" id="1043004"/>
    <lineage>
        <taxon>Eukaryota</taxon>
        <taxon>Fungi</taxon>
        <taxon>Dikarya</taxon>
        <taxon>Ascomycota</taxon>
        <taxon>Pezizomycotina</taxon>
        <taxon>Dothideomycetes</taxon>
        <taxon>Dothideomycetidae</taxon>
        <taxon>Dothideales</taxon>
        <taxon>Saccotheciaceae</taxon>
        <taxon>Aureobasidium</taxon>
    </lineage>
</organism>
<feature type="transmembrane region" description="Helical" evidence="14">
    <location>
        <begin position="22"/>
        <end position="45"/>
    </location>
</feature>
<protein>
    <recommendedName>
        <fullName evidence="4 14">Very-long-chain (3R)-3-hydroxyacyl-CoA dehydratase</fullName>
        <ecNumber evidence="4 14">4.2.1.134</ecNumber>
    </recommendedName>
</protein>
<feature type="transmembrane region" description="Helical" evidence="14">
    <location>
        <begin position="65"/>
        <end position="86"/>
    </location>
</feature>
<dbReference type="EC" id="4.2.1.134" evidence="4 14"/>
<dbReference type="PANTHER" id="PTHR11035">
    <property type="entry name" value="VERY-LONG-CHAIN (3R)-3-HYDROXYACYL-COA DEHYDRATASE"/>
    <property type="match status" value="1"/>
</dbReference>
<keyword evidence="16" id="KW-1185">Reference proteome</keyword>
<feature type="transmembrane region" description="Helical" evidence="14">
    <location>
        <begin position="98"/>
        <end position="126"/>
    </location>
</feature>
<keyword evidence="9 14" id="KW-0443">Lipid metabolism</keyword>
<evidence type="ECO:0000256" key="6">
    <source>
        <dbReference type="ARBA" id="ARBA00022692"/>
    </source>
</evidence>
<evidence type="ECO:0000256" key="8">
    <source>
        <dbReference type="ARBA" id="ARBA00022989"/>
    </source>
</evidence>
<comment type="function">
    <text evidence="14">Catalyzes the third of the four reactions of the long-chain fatty acids elongation cycle. This endoplasmic reticulum-bound enzymatic process, allows the addition of two carbons to the chain of long- and very long-chain fatty acids/VLCFAs per cycle. This enzyme catalyzes the dehydration of the 3-hydroxyacyl-CoA intermediate into trans-2,3-enoyl-CoA, within each cycle of fatty acid elongation. Thereby, it participates to the production of VLCFAs of different chain lengths that are involved in multiple biological processes as precursors of membrane lipids and lipid mediators.</text>
</comment>
<reference evidence="15 16" key="1">
    <citation type="journal article" date="2014" name="BMC Genomics">
        <title>Genome sequencing of four Aureobasidium pullulans varieties: biotechnological potential, stress tolerance, and description of new species.</title>
        <authorList>
            <person name="Gostin Ar C."/>
            <person name="Ohm R.A."/>
            <person name="Kogej T."/>
            <person name="Sonjak S."/>
            <person name="Turk M."/>
            <person name="Zajc J."/>
            <person name="Zalar P."/>
            <person name="Grube M."/>
            <person name="Sun H."/>
            <person name="Han J."/>
            <person name="Sharma A."/>
            <person name="Chiniquy J."/>
            <person name="Ngan C.Y."/>
            <person name="Lipzen A."/>
            <person name="Barry K."/>
            <person name="Grigoriev I.V."/>
            <person name="Gunde-Cimerman N."/>
        </authorList>
    </citation>
    <scope>NUCLEOTIDE SEQUENCE [LARGE SCALE GENOMIC DNA]</scope>
    <source>
        <strain evidence="15 16">CBS 147.97</strain>
    </source>
</reference>
<keyword evidence="11 14" id="KW-0275">Fatty acid biosynthesis</keyword>
<dbReference type="InterPro" id="IPR007482">
    <property type="entry name" value="Tyr_Pase-like_PTPLA"/>
</dbReference>
<evidence type="ECO:0000256" key="10">
    <source>
        <dbReference type="ARBA" id="ARBA00023136"/>
    </source>
</evidence>
<evidence type="ECO:0000256" key="5">
    <source>
        <dbReference type="ARBA" id="ARBA00022516"/>
    </source>
</evidence>
<dbReference type="PANTHER" id="PTHR11035:SF3">
    <property type="entry name" value="VERY-LONG-CHAIN (3R)-3-HYDROXYACYL-COA DEHYDRATASE"/>
    <property type="match status" value="1"/>
</dbReference>
<comment type="pathway">
    <text evidence="2 14">Lipid metabolism; fatty acid biosynthesis.</text>
</comment>
<evidence type="ECO:0000256" key="1">
    <source>
        <dbReference type="ARBA" id="ARBA00004141"/>
    </source>
</evidence>
<feature type="transmembrane region" description="Helical" evidence="14">
    <location>
        <begin position="132"/>
        <end position="151"/>
    </location>
</feature>
<evidence type="ECO:0000256" key="11">
    <source>
        <dbReference type="ARBA" id="ARBA00023160"/>
    </source>
</evidence>
<keyword evidence="6 14" id="KW-0812">Transmembrane</keyword>
<dbReference type="HOGENOM" id="CLU_034302_6_1_1"/>
<evidence type="ECO:0000256" key="3">
    <source>
        <dbReference type="ARBA" id="ARBA00007811"/>
    </source>
</evidence>
<comment type="subcellular location">
    <subcellularLocation>
        <location evidence="14">Endoplasmic reticulum membrane</location>
        <topology evidence="14">Multi-pass membrane protein</topology>
    </subcellularLocation>
    <subcellularLocation>
        <location evidence="1">Membrane</location>
        <topology evidence="1">Multi-pass membrane protein</topology>
    </subcellularLocation>
</comment>
<evidence type="ECO:0000256" key="9">
    <source>
        <dbReference type="ARBA" id="ARBA00023098"/>
    </source>
</evidence>
<keyword evidence="5 14" id="KW-0444">Lipid biosynthesis</keyword>
<keyword evidence="8 14" id="KW-1133">Transmembrane helix</keyword>
<dbReference type="Pfam" id="PF04387">
    <property type="entry name" value="PTPLA"/>
    <property type="match status" value="1"/>
</dbReference>
<keyword evidence="12 14" id="KW-0456">Lyase</keyword>
<comment type="similarity">
    <text evidence="3 14">Belongs to the very long-chain fatty acids dehydratase HACD family.</text>
</comment>
<dbReference type="GO" id="GO:0030148">
    <property type="term" value="P:sphingolipid biosynthetic process"/>
    <property type="evidence" value="ECO:0007669"/>
    <property type="project" value="TreeGrafter"/>
</dbReference>
<evidence type="ECO:0000256" key="7">
    <source>
        <dbReference type="ARBA" id="ARBA00022832"/>
    </source>
</evidence>
<dbReference type="GO" id="GO:0042761">
    <property type="term" value="P:very long-chain fatty acid biosynthetic process"/>
    <property type="evidence" value="ECO:0007669"/>
    <property type="project" value="TreeGrafter"/>
</dbReference>
<sequence>MADRPQQPVRVARERKSSPVKIGYLVLYNAVSTILWATILGRVLLVANVHGTKMVFPAVGEFAKWTQTLALLEVVHAAVGIVRAPLFTTLMQVASRILLIWGIVHPFPNTVAFSPVYSSMLIAWSVTEVIRYSYFAINLSTGSVPGLWLWLRYNTFFVLYPLGISSECWLVWLAATGPAKQYTGVREGLFAILLIYIPGSYILFTHMMAQRRKVMRGSHAKIT</sequence>
<dbReference type="GO" id="GO:0102158">
    <property type="term" value="F:very-long-chain (3R)-3-hydroxyacyl-CoA dehydratase activity"/>
    <property type="evidence" value="ECO:0007669"/>
    <property type="project" value="UniProtKB-EC"/>
</dbReference>
<dbReference type="GeneID" id="25410324"/>
<evidence type="ECO:0000313" key="15">
    <source>
        <dbReference type="EMBL" id="KEQ73703.1"/>
    </source>
</evidence>
<dbReference type="OrthoDB" id="46988at2759"/>
<gene>
    <name evidence="15" type="ORF">M436DRAFT_45345</name>
</gene>
<evidence type="ECO:0000313" key="16">
    <source>
        <dbReference type="Proteomes" id="UP000027730"/>
    </source>
</evidence>
<dbReference type="STRING" id="1043004.A0A074WKV2"/>
<dbReference type="AlphaFoldDB" id="A0A074WKV2"/>
<dbReference type="EMBL" id="KL584708">
    <property type="protein sequence ID" value="KEQ73703.1"/>
    <property type="molecule type" value="Genomic_DNA"/>
</dbReference>
<evidence type="ECO:0000256" key="4">
    <source>
        <dbReference type="ARBA" id="ARBA00013122"/>
    </source>
</evidence>
<dbReference type="UniPathway" id="UPA00094"/>
<dbReference type="RefSeq" id="XP_013428022.1">
    <property type="nucleotide sequence ID" value="XM_013572568.1"/>
</dbReference>
<dbReference type="GO" id="GO:0030497">
    <property type="term" value="P:fatty acid elongation"/>
    <property type="evidence" value="ECO:0007669"/>
    <property type="project" value="TreeGrafter"/>
</dbReference>
<dbReference type="GO" id="GO:0005789">
    <property type="term" value="C:endoplasmic reticulum membrane"/>
    <property type="evidence" value="ECO:0007669"/>
    <property type="project" value="UniProtKB-SubCell"/>
</dbReference>
<evidence type="ECO:0000256" key="2">
    <source>
        <dbReference type="ARBA" id="ARBA00005194"/>
    </source>
</evidence>
<proteinExistence type="inferred from homology"/>
<evidence type="ECO:0000256" key="12">
    <source>
        <dbReference type="ARBA" id="ARBA00023239"/>
    </source>
</evidence>
<feature type="transmembrane region" description="Helical" evidence="14">
    <location>
        <begin position="189"/>
        <end position="209"/>
    </location>
</feature>
<keyword evidence="10 14" id="KW-0472">Membrane</keyword>
<accession>A0A074WKV2</accession>
<evidence type="ECO:0000256" key="14">
    <source>
        <dbReference type="RuleBase" id="RU363109"/>
    </source>
</evidence>
<comment type="catalytic activity">
    <reaction evidence="13 14">
        <text>a very-long-chain (3R)-3-hydroxyacyl-CoA = a very-long-chain (2E)-enoyl-CoA + H2O</text>
        <dbReference type="Rhea" id="RHEA:45812"/>
        <dbReference type="ChEBI" id="CHEBI:15377"/>
        <dbReference type="ChEBI" id="CHEBI:83728"/>
        <dbReference type="ChEBI" id="CHEBI:85440"/>
        <dbReference type="EC" id="4.2.1.134"/>
    </reaction>
</comment>
<keyword evidence="7 14" id="KW-0276">Fatty acid metabolism</keyword>